<keyword evidence="1" id="KW-0472">Membrane</keyword>
<dbReference type="AlphaFoldDB" id="A0A7S1JX33"/>
<dbReference type="EMBL" id="HBGB01020422">
    <property type="protein sequence ID" value="CAD9056729.1"/>
    <property type="molecule type" value="Transcribed_RNA"/>
</dbReference>
<gene>
    <name evidence="2" type="ORF">VBRA1451_LOCUS11795</name>
</gene>
<feature type="transmembrane region" description="Helical" evidence="1">
    <location>
        <begin position="39"/>
        <end position="61"/>
    </location>
</feature>
<evidence type="ECO:0000313" key="2">
    <source>
        <dbReference type="EMBL" id="CAD9056729.1"/>
    </source>
</evidence>
<evidence type="ECO:0000256" key="1">
    <source>
        <dbReference type="SAM" id="Phobius"/>
    </source>
</evidence>
<keyword evidence="1" id="KW-0812">Transmembrane</keyword>
<accession>A0A7S1JX33</accession>
<feature type="transmembrane region" description="Helical" evidence="1">
    <location>
        <begin position="188"/>
        <end position="208"/>
    </location>
</feature>
<proteinExistence type="predicted"/>
<sequence length="261" mass="29102">MRATLGRSVSFLTQAANMQSAFASLEVSPRYMRLLSDQARLWSMAEIATLIFTNLMVLVINQIWHKDASLASLFTSIAGLVVLLVVEGAFETIHVLWMVRIHNLPLLCSEDEPGVVKASILTCLLEFVIVTSGFAVLVKFFMLHAVDPDKHADASFVDVCLYFQPYFMFPAFMHFGEHSIDSTAGARHGWVFCFDCFVLVCFVCFVCLSCMCDSELRRPSHGQGHVDFSYQSILLSLHILVVSVSPGKSRLSHLALSVRPM</sequence>
<keyword evidence="1" id="KW-1133">Transmembrane helix</keyword>
<feature type="transmembrane region" description="Helical" evidence="1">
    <location>
        <begin position="119"/>
        <end position="142"/>
    </location>
</feature>
<feature type="transmembrane region" description="Helical" evidence="1">
    <location>
        <begin position="73"/>
        <end position="99"/>
    </location>
</feature>
<reference evidence="2" key="1">
    <citation type="submission" date="2021-01" db="EMBL/GenBank/DDBJ databases">
        <authorList>
            <person name="Corre E."/>
            <person name="Pelletier E."/>
            <person name="Niang G."/>
            <person name="Scheremetjew M."/>
            <person name="Finn R."/>
            <person name="Kale V."/>
            <person name="Holt S."/>
            <person name="Cochrane G."/>
            <person name="Meng A."/>
            <person name="Brown T."/>
            <person name="Cohen L."/>
        </authorList>
    </citation>
    <scope>NUCLEOTIDE SEQUENCE</scope>
    <source>
        <strain evidence="2">CCMP3346</strain>
    </source>
</reference>
<name>A0A7S1JX33_9ALVE</name>
<protein>
    <submittedName>
        <fullName evidence="2">Uncharacterized protein</fullName>
    </submittedName>
</protein>
<organism evidence="2">
    <name type="scientific">Vitrella brassicaformis</name>
    <dbReference type="NCBI Taxonomy" id="1169539"/>
    <lineage>
        <taxon>Eukaryota</taxon>
        <taxon>Sar</taxon>
        <taxon>Alveolata</taxon>
        <taxon>Colpodellida</taxon>
        <taxon>Vitrellaceae</taxon>
        <taxon>Vitrella</taxon>
    </lineage>
</organism>